<protein>
    <submittedName>
        <fullName evidence="1">TIGR02594 family protein</fullName>
    </submittedName>
</protein>
<dbReference type="RefSeq" id="WP_415866400.1">
    <property type="nucleotide sequence ID" value="NZ_CP134537.1"/>
</dbReference>
<dbReference type="EMBL" id="CP134537">
    <property type="protein sequence ID" value="WNH10051.1"/>
    <property type="molecule type" value="Genomic_DNA"/>
</dbReference>
<organism evidence="1 2">
    <name type="scientific">Thalassobellus suaedae</name>
    <dbReference type="NCBI Taxonomy" id="3074124"/>
    <lineage>
        <taxon>Bacteria</taxon>
        <taxon>Pseudomonadati</taxon>
        <taxon>Bacteroidota</taxon>
        <taxon>Flavobacteriia</taxon>
        <taxon>Flavobacteriales</taxon>
        <taxon>Flavobacteriaceae</taxon>
        <taxon>Thalassobellus</taxon>
    </lineage>
</organism>
<reference evidence="1 2" key="1">
    <citation type="submission" date="2023-09" db="EMBL/GenBank/DDBJ databases">
        <title>Thalassobella suaedae gen. nov., sp. nov., a marine bacterium of the family Flavobacteriaceae isolated from a halophyte Suaeda japonica.</title>
        <authorList>
            <person name="Lee S.Y."/>
            <person name="Hwang C.Y."/>
        </authorList>
    </citation>
    <scope>NUCLEOTIDE SEQUENCE [LARGE SCALE GENOMIC DNA]</scope>
    <source>
        <strain evidence="1 2">HL-DH14</strain>
    </source>
</reference>
<dbReference type="InterPro" id="IPR013423">
    <property type="entry name" value="CHP02594"/>
</dbReference>
<name>A0ABY9XW77_9FLAO</name>
<accession>A0ABY9XW77</accession>
<gene>
    <name evidence="1" type="ORF">RHP51_04960</name>
</gene>
<evidence type="ECO:0000313" key="2">
    <source>
        <dbReference type="Proteomes" id="UP001302806"/>
    </source>
</evidence>
<evidence type="ECO:0000313" key="1">
    <source>
        <dbReference type="EMBL" id="WNH10051.1"/>
    </source>
</evidence>
<dbReference type="SUPFAM" id="SSF54001">
    <property type="entry name" value="Cysteine proteinases"/>
    <property type="match status" value="1"/>
</dbReference>
<dbReference type="NCBIfam" id="TIGR02594">
    <property type="entry name" value="TIGR02594 family protein"/>
    <property type="match status" value="1"/>
</dbReference>
<dbReference type="Gene3D" id="3.90.1720.10">
    <property type="entry name" value="endopeptidase domain like (from Nostoc punctiforme)"/>
    <property type="match status" value="1"/>
</dbReference>
<dbReference type="Proteomes" id="UP001302806">
    <property type="component" value="Chromosome"/>
</dbReference>
<dbReference type="InterPro" id="IPR038765">
    <property type="entry name" value="Papain-like_cys_pep_sf"/>
</dbReference>
<proteinExistence type="predicted"/>
<sequence>MTHIQEALKLYGQKEIIGEKDNPEIIRLFDELGFNGNQLKDETSWCAAFANCILKRAGKPYLRKLNARSLLQIGNEVECPQLGDIVIFWRESRKSWMGHVGFYISEDENYINVLGGNQSNKVCISPYFKGRVLGYRRV</sequence>